<evidence type="ECO:0000313" key="2">
    <source>
        <dbReference type="EMBL" id="WXK78576.1"/>
    </source>
</evidence>
<dbReference type="EMBL" id="CP147982">
    <property type="protein sequence ID" value="WXK78576.1"/>
    <property type="molecule type" value="Genomic_DNA"/>
</dbReference>
<sequence>MSGPMPPKPLDLGFERLVVVGTGSIGVMHLPFWLNWLRLAHPGIQTRAVVTRSATRFVTRQALTSVTGHPVREDVWPEEPEPVGLHVELAEWAEAIAVYPATLHFVGRFALGLADTPTLLAAQCATVPVGIAPALPPGGAQSAAYMTHLKALEGRRNVVVAPPERGPSTGTGRNDGWVAADLPALLGLIEERRLQLADTGGQLP</sequence>
<dbReference type="Proteomes" id="UP001626628">
    <property type="component" value="Chromosome"/>
</dbReference>
<gene>
    <name evidence="2" type="ORF">WAB15_22705</name>
</gene>
<dbReference type="SUPFAM" id="SSF52507">
    <property type="entry name" value="Homo-oligomeric flavin-containing Cys decarboxylases, HFCD"/>
    <property type="match status" value="1"/>
</dbReference>
<keyword evidence="3" id="KW-1185">Reference proteome</keyword>
<dbReference type="InterPro" id="IPR003382">
    <property type="entry name" value="Flavoprotein"/>
</dbReference>
<dbReference type="RefSeq" id="WP_407287374.1">
    <property type="nucleotide sequence ID" value="NZ_CP147982.1"/>
</dbReference>
<proteinExistence type="predicted"/>
<protein>
    <submittedName>
        <fullName evidence="2">Flavoprotein</fullName>
    </submittedName>
</protein>
<accession>A0ABZ2QQN4</accession>
<feature type="domain" description="Flavoprotein" evidence="1">
    <location>
        <begin position="16"/>
        <end position="162"/>
    </location>
</feature>
<name>A0ABZ2QQN4_9ACTN</name>
<dbReference type="PANTHER" id="PTHR14359:SF6">
    <property type="entry name" value="PHOSPHOPANTOTHENOYLCYSTEINE DECARBOXYLASE"/>
    <property type="match status" value="1"/>
</dbReference>
<dbReference type="Pfam" id="PF02441">
    <property type="entry name" value="Flavoprotein"/>
    <property type="match status" value="1"/>
</dbReference>
<evidence type="ECO:0000259" key="1">
    <source>
        <dbReference type="Pfam" id="PF02441"/>
    </source>
</evidence>
<dbReference type="Gene3D" id="3.40.50.1950">
    <property type="entry name" value="Flavin prenyltransferase-like"/>
    <property type="match status" value="1"/>
</dbReference>
<organism evidence="2 3">
    <name type="scientific">Streptomyces sirii</name>
    <dbReference type="NCBI Taxonomy" id="3127701"/>
    <lineage>
        <taxon>Bacteria</taxon>
        <taxon>Bacillati</taxon>
        <taxon>Actinomycetota</taxon>
        <taxon>Actinomycetes</taxon>
        <taxon>Kitasatosporales</taxon>
        <taxon>Streptomycetaceae</taxon>
        <taxon>Streptomyces</taxon>
    </lineage>
</organism>
<dbReference type="InterPro" id="IPR036551">
    <property type="entry name" value="Flavin_trans-like"/>
</dbReference>
<dbReference type="PANTHER" id="PTHR14359">
    <property type="entry name" value="HOMO-OLIGOMERIC FLAVIN CONTAINING CYS DECARBOXYLASE FAMILY"/>
    <property type="match status" value="1"/>
</dbReference>
<evidence type="ECO:0000313" key="3">
    <source>
        <dbReference type="Proteomes" id="UP001626628"/>
    </source>
</evidence>
<reference evidence="2 3" key="1">
    <citation type="submission" date="2024-03" db="EMBL/GenBank/DDBJ databases">
        <title>The complete genome of Streptomyces sirii sp.nov.</title>
        <authorList>
            <person name="Zakalyukina Y.V."/>
            <person name="Belik A.R."/>
            <person name="Biryukov M.V."/>
            <person name="Baturina O.A."/>
            <person name="Kabilov M.R."/>
        </authorList>
    </citation>
    <scope>NUCLEOTIDE SEQUENCE [LARGE SCALE GENOMIC DNA]</scope>
    <source>
        <strain evidence="2 3">BP-8</strain>
    </source>
</reference>